<keyword evidence="2" id="KW-1185">Reference proteome</keyword>
<accession>A0ABN6I2W1</accession>
<name>A0ABN6I2W1_9FLAO</name>
<proteinExistence type="predicted"/>
<sequence length="164" mass="18430">MGIISGFLELFGCNSRNDSNPNSSNDNNSNNTILIAKQIKIDELEGQLNLLQTGKTEFDFIGITSNGIDCIYFMKEGNKLQIEFEAMILEQLPYIESLREFANQNGIETTDTDYGNQPRYESKNPAPVLRLNVNADIKKAAELGRLIETVIFKNNDNAKYDVVL</sequence>
<organism evidence="1 2">
    <name type="scientific">Flavobacterium okayamense</name>
    <dbReference type="NCBI Taxonomy" id="2830782"/>
    <lineage>
        <taxon>Bacteria</taxon>
        <taxon>Pseudomonadati</taxon>
        <taxon>Bacteroidota</taxon>
        <taxon>Flavobacteriia</taxon>
        <taxon>Flavobacteriales</taxon>
        <taxon>Flavobacteriaceae</taxon>
        <taxon>Flavobacterium</taxon>
    </lineage>
</organism>
<dbReference type="RefSeq" id="WP_221257886.1">
    <property type="nucleotide sequence ID" value="NZ_AP024749.1"/>
</dbReference>
<dbReference type="Proteomes" id="UP000825258">
    <property type="component" value="Chromosome"/>
</dbReference>
<evidence type="ECO:0000313" key="2">
    <source>
        <dbReference type="Proteomes" id="UP000825258"/>
    </source>
</evidence>
<evidence type="ECO:0000313" key="1">
    <source>
        <dbReference type="EMBL" id="BCY28778.1"/>
    </source>
</evidence>
<dbReference type="EMBL" id="AP024749">
    <property type="protein sequence ID" value="BCY28778.1"/>
    <property type="molecule type" value="Genomic_DNA"/>
</dbReference>
<gene>
    <name evidence="1" type="ORF">KK2020170_16460</name>
</gene>
<protein>
    <recommendedName>
        <fullName evidence="3">Lipoprotein</fullName>
    </recommendedName>
</protein>
<reference evidence="1 2" key="1">
    <citation type="submission" date="2021-06" db="EMBL/GenBank/DDBJ databases">
        <title>Whole genome sequences of Flavobacterium sp. KK2020170 and assembly.</title>
        <authorList>
            <person name="Kitahara K."/>
            <person name="Miyoshi S."/>
            <person name="Uesaka K."/>
        </authorList>
    </citation>
    <scope>NUCLEOTIDE SEQUENCE [LARGE SCALE GENOMIC DNA]</scope>
    <source>
        <strain evidence="1 2">KK2020170</strain>
    </source>
</reference>
<evidence type="ECO:0008006" key="3">
    <source>
        <dbReference type="Google" id="ProtNLM"/>
    </source>
</evidence>